<feature type="transmembrane region" description="Helical" evidence="1">
    <location>
        <begin position="251"/>
        <end position="271"/>
    </location>
</feature>
<keyword evidence="3" id="KW-1185">Reference proteome</keyword>
<evidence type="ECO:0000256" key="1">
    <source>
        <dbReference type="SAM" id="Phobius"/>
    </source>
</evidence>
<dbReference type="RefSeq" id="WP_243377675.1">
    <property type="nucleotide sequence ID" value="NZ_JAKZJU020000001.1"/>
</dbReference>
<comment type="caution">
    <text evidence="2">The sequence shown here is derived from an EMBL/GenBank/DDBJ whole genome shotgun (WGS) entry which is preliminary data.</text>
</comment>
<dbReference type="EMBL" id="JAKZJU020000001">
    <property type="protein sequence ID" value="MDL2059031.1"/>
    <property type="molecule type" value="Genomic_DNA"/>
</dbReference>
<gene>
    <name evidence="2" type="ORF">MUN46_003610</name>
</gene>
<feature type="transmembrane region" description="Helical" evidence="1">
    <location>
        <begin position="123"/>
        <end position="146"/>
    </location>
</feature>
<feature type="transmembrane region" description="Helical" evidence="1">
    <location>
        <begin position="12"/>
        <end position="32"/>
    </location>
</feature>
<feature type="transmembrane region" description="Helical" evidence="1">
    <location>
        <begin position="299"/>
        <end position="318"/>
    </location>
</feature>
<keyword evidence="2" id="KW-0808">Transferase</keyword>
<dbReference type="PANTHER" id="PTHR43535">
    <property type="entry name" value="PHOSPHATIDATE CYTIDYLYLTRANSFERASE"/>
    <property type="match status" value="1"/>
</dbReference>
<keyword evidence="1" id="KW-0472">Membrane</keyword>
<accession>A0ABT7INY9</accession>
<reference evidence="2" key="1">
    <citation type="submission" date="2023-03" db="EMBL/GenBank/DDBJ databases">
        <title>Mesosutterella sp. nov. isolated from porcine feces.</title>
        <authorList>
            <person name="Yu S."/>
        </authorList>
    </citation>
    <scope>NUCLEOTIDE SEQUENCE</scope>
    <source>
        <strain evidence="2">AGMB02718</strain>
    </source>
</reference>
<feature type="transmembrane region" description="Helical" evidence="1">
    <location>
        <begin position="57"/>
        <end position="86"/>
    </location>
</feature>
<dbReference type="EC" id="2.7.7.41" evidence="2"/>
<feature type="transmembrane region" description="Helical" evidence="1">
    <location>
        <begin position="224"/>
        <end position="245"/>
    </location>
</feature>
<dbReference type="Pfam" id="PF01148">
    <property type="entry name" value="CTP_transf_1"/>
    <property type="match status" value="1"/>
</dbReference>
<evidence type="ECO:0000313" key="2">
    <source>
        <dbReference type="EMBL" id="MDL2059031.1"/>
    </source>
</evidence>
<proteinExistence type="predicted"/>
<feature type="transmembrane region" description="Helical" evidence="1">
    <location>
        <begin position="98"/>
        <end position="117"/>
    </location>
</feature>
<name>A0ABT7INY9_9BURK</name>
<feature type="transmembrane region" description="Helical" evidence="1">
    <location>
        <begin position="158"/>
        <end position="178"/>
    </location>
</feature>
<evidence type="ECO:0000313" key="3">
    <source>
        <dbReference type="Proteomes" id="UP001165481"/>
    </source>
</evidence>
<keyword evidence="1" id="KW-1133">Transmembrane helix</keyword>
<keyword evidence="2" id="KW-0548">Nucleotidyltransferase</keyword>
<feature type="transmembrane region" description="Helical" evidence="1">
    <location>
        <begin position="190"/>
        <end position="212"/>
    </location>
</feature>
<keyword evidence="1" id="KW-0812">Transmembrane</keyword>
<organism evidence="2 3">
    <name type="scientific">Mesosutterella faecium</name>
    <dbReference type="NCBI Taxonomy" id="2925194"/>
    <lineage>
        <taxon>Bacteria</taxon>
        <taxon>Pseudomonadati</taxon>
        <taxon>Pseudomonadota</taxon>
        <taxon>Betaproteobacteria</taxon>
        <taxon>Burkholderiales</taxon>
        <taxon>Sutterellaceae</taxon>
        <taxon>Mesosutterella</taxon>
    </lineage>
</organism>
<dbReference type="PANTHER" id="PTHR43535:SF1">
    <property type="entry name" value="PHOSPHATIDATE CYTIDYLYLTRANSFERASE"/>
    <property type="match status" value="1"/>
</dbReference>
<protein>
    <submittedName>
        <fullName evidence="2">Phosphatidate cytidylyltransferase</fullName>
        <ecNumber evidence="2">2.7.7.41</ecNumber>
    </submittedName>
</protein>
<sequence length="319" mass="35839">MMRLGIPIEAAYLLILTCLIFFAAIATGYGQWASSRAASIQQQQRIRIVNSRVRSSWWLIGIFAVAFWLGQGALLVVFAFISFFLLREFIALTPTHYTDHWALVIAFYVAIPVQYLLIAYEQYLFFTIFIPVYLFLLLPVVMAASHDTDRYLERVAKVQWGIMLAIFCVSHAPAISLLDFNRFSSNGPLMLVYFLMMVFFADLFAVLMSSILGGRPLQSNPNKTVKGTLAGSAMTLLCGLALFWLTPFRLWQAGLMTLAIIIAALMGDLVISSVKKSLGASYRSAEDDVYITRGVLERMAPLTFAAPVFYHLIVIFFMN</sequence>
<dbReference type="GO" id="GO:0004605">
    <property type="term" value="F:phosphatidate cytidylyltransferase activity"/>
    <property type="evidence" value="ECO:0007669"/>
    <property type="project" value="UniProtKB-EC"/>
</dbReference>
<dbReference type="Proteomes" id="UP001165481">
    <property type="component" value="Unassembled WGS sequence"/>
</dbReference>